<dbReference type="PANTHER" id="PTHR34614">
    <property type="match status" value="1"/>
</dbReference>
<comment type="caution">
    <text evidence="2">The sequence shown here is derived from an EMBL/GenBank/DDBJ whole genome shotgun (WGS) entry which is preliminary data.</text>
</comment>
<keyword evidence="3" id="KW-1185">Reference proteome</keyword>
<evidence type="ECO:0000313" key="3">
    <source>
        <dbReference type="Proteomes" id="UP000032360"/>
    </source>
</evidence>
<dbReference type="RefSeq" id="WP_052605558.1">
    <property type="nucleotide sequence ID" value="NZ_JXYS01000061.1"/>
</dbReference>
<evidence type="ECO:0000259" key="1">
    <source>
        <dbReference type="Pfam" id="PF01609"/>
    </source>
</evidence>
<dbReference type="PANTHER" id="PTHR34614:SF2">
    <property type="entry name" value="TRANSPOSASE IS4-LIKE DOMAIN-CONTAINING PROTEIN"/>
    <property type="match status" value="1"/>
</dbReference>
<dbReference type="GO" id="GO:0006313">
    <property type="term" value="P:DNA transposition"/>
    <property type="evidence" value="ECO:0007669"/>
    <property type="project" value="InterPro"/>
</dbReference>
<dbReference type="PATRIC" id="fig|1280514.3.peg.2498"/>
<dbReference type="InterPro" id="IPR002559">
    <property type="entry name" value="Transposase_11"/>
</dbReference>
<dbReference type="STRING" id="1280514.AXFE_18990"/>
<dbReference type="GO" id="GO:0004803">
    <property type="term" value="F:transposase activity"/>
    <property type="evidence" value="ECO:0007669"/>
    <property type="project" value="InterPro"/>
</dbReference>
<gene>
    <name evidence="2" type="ORF">AXFE_18990</name>
</gene>
<dbReference type="InterPro" id="IPR047654">
    <property type="entry name" value="IS1634_transpos"/>
</dbReference>
<dbReference type="NCBIfam" id="NF033559">
    <property type="entry name" value="transpos_IS1634"/>
    <property type="match status" value="1"/>
</dbReference>
<feature type="domain" description="Transposase IS4-like" evidence="1">
    <location>
        <begin position="227"/>
        <end position="334"/>
    </location>
</feature>
<dbReference type="GO" id="GO:0003677">
    <property type="term" value="F:DNA binding"/>
    <property type="evidence" value="ECO:0007669"/>
    <property type="project" value="InterPro"/>
</dbReference>
<dbReference type="Pfam" id="PF01609">
    <property type="entry name" value="DDE_Tnp_1"/>
    <property type="match status" value="1"/>
</dbReference>
<reference evidence="2 3" key="1">
    <citation type="submission" date="2015-01" db="EMBL/GenBank/DDBJ databases">
        <title>Draft genome of the acidophilic iron oxidizer Acidithrix ferrooxidans strain Py-F3.</title>
        <authorList>
            <person name="Poehlein A."/>
            <person name="Eisen S."/>
            <person name="Schloemann M."/>
            <person name="Johnson B.D."/>
            <person name="Daniel R."/>
            <person name="Muehling M."/>
        </authorList>
    </citation>
    <scope>NUCLEOTIDE SEQUENCE [LARGE SCALE GENOMIC DNA]</scope>
    <source>
        <strain evidence="2 3">Py-F3</strain>
    </source>
</reference>
<dbReference type="OrthoDB" id="3722616at2"/>
<dbReference type="AlphaFoldDB" id="A0A0D8HJC1"/>
<proteinExistence type="predicted"/>
<dbReference type="EMBL" id="JXYS01000061">
    <property type="protein sequence ID" value="KJF17186.1"/>
    <property type="molecule type" value="Genomic_DNA"/>
</dbReference>
<sequence length="349" mass="39399">MFIRAKTTKNKATGTKYIKHQLVRSYREGDKVRQEIVMDLGRLEIDPKDYKKLAQILTMRLAGSESLFEGDLELKSIADKVLSSFSVTQTLRSDREVITKDSEFLNVNISSLEASDIRRLGPELIASSFYDRLKIKEQLLRCGLSEKETAIAKAVICARLVAPSSDLETHRFLKEDSALYELVDQDLSNIGKDAIYEIADAIYEAKDSIEMALIKAENELYPTNKRLFLFDLTNAYFEGRTLGNDLAQYGHSKEKRFDCTLVSLALLVDDRGLPIYSHIYPGNQSEPETLGDVLSSISSHLRQGLFSEDLPTVIMDRGIATYDNIALIESYGLSPSFADFPKNRPNWPF</sequence>
<protein>
    <recommendedName>
        <fullName evidence="1">Transposase IS4-like domain-containing protein</fullName>
    </recommendedName>
</protein>
<name>A0A0D8HJC1_9ACTN</name>
<dbReference type="Proteomes" id="UP000032360">
    <property type="component" value="Unassembled WGS sequence"/>
</dbReference>
<evidence type="ECO:0000313" key="2">
    <source>
        <dbReference type="EMBL" id="KJF17186.1"/>
    </source>
</evidence>
<organism evidence="2 3">
    <name type="scientific">Acidithrix ferrooxidans</name>
    <dbReference type="NCBI Taxonomy" id="1280514"/>
    <lineage>
        <taxon>Bacteria</taxon>
        <taxon>Bacillati</taxon>
        <taxon>Actinomycetota</taxon>
        <taxon>Acidimicrobiia</taxon>
        <taxon>Acidimicrobiales</taxon>
        <taxon>Acidimicrobiaceae</taxon>
        <taxon>Acidithrix</taxon>
    </lineage>
</organism>
<accession>A0A0D8HJC1</accession>